<proteinExistence type="inferred from homology"/>
<comment type="caution">
    <text evidence="4">The sequence shown here is derived from an EMBL/GenBank/DDBJ whole genome shotgun (WGS) entry which is preliminary data.</text>
</comment>
<name>A0ABD3WW45_SINWO</name>
<evidence type="ECO:0000256" key="3">
    <source>
        <dbReference type="ARBA" id="ARBA00022840"/>
    </source>
</evidence>
<gene>
    <name evidence="4" type="ORF">ACJMK2_030564</name>
</gene>
<keyword evidence="3" id="KW-0067">ATP-binding</keyword>
<evidence type="ECO:0000256" key="1">
    <source>
        <dbReference type="ARBA" id="ARBA00007381"/>
    </source>
</evidence>
<dbReference type="Pfam" id="PF00012">
    <property type="entry name" value="HSP70"/>
    <property type="match status" value="1"/>
</dbReference>
<dbReference type="Gene3D" id="3.30.420.40">
    <property type="match status" value="2"/>
</dbReference>
<evidence type="ECO:0000313" key="5">
    <source>
        <dbReference type="Proteomes" id="UP001634394"/>
    </source>
</evidence>
<accession>A0ABD3WW45</accession>
<dbReference type="PANTHER" id="PTHR14187">
    <property type="entry name" value="ALPHA KINASE/ELONGATION FACTOR 2 KINASE"/>
    <property type="match status" value="1"/>
</dbReference>
<reference evidence="4 5" key="1">
    <citation type="submission" date="2024-11" db="EMBL/GenBank/DDBJ databases">
        <title>Chromosome-level genome assembly of the freshwater bivalve Anodonta woodiana.</title>
        <authorList>
            <person name="Chen X."/>
        </authorList>
    </citation>
    <scope>NUCLEOTIDE SEQUENCE [LARGE SCALE GENOMIC DNA]</scope>
    <source>
        <strain evidence="4">MN2024</strain>
        <tissue evidence="4">Gills</tissue>
    </source>
</reference>
<evidence type="ECO:0000313" key="4">
    <source>
        <dbReference type="EMBL" id="KAL3878196.1"/>
    </source>
</evidence>
<sequence>MSSEKQYMLVAAIDFGTTYSGYAFSFRDEFLKDPLKISANNWNAGSRGLVSLKTPSCVLFEPSKKFHSFGYEAEDKYAELALDNQHQDWFFFWRFKMSLYKHKHLSRDLMISDATGKNMPAIDVFACAIQFLSMDLLQTCKNQVSQIEESDIRWVLTVPAIWSDAAKQFMRESAEKGGIPSKQLLISLEPEAAAILCRYLPLDKLSVGSNALSPFEPGSKYVVIDAGGGTIDMAVHEIQQSGKIKELYKASGGHWGGANVDKAFIDLISEIIGKTVMEEISKSHTFDLMDLYREFEVKKRTLVPGQNGKAVFKIPFQFIEVYKLLTGKDVTKTIESIQKYKDSIAMKGDKMIIDPRVVHTIFSPSCYEIANHLEDLLEKCERHDIKTILMVGGFSESRFLQEQIRTRLPDCRIIIPADPGLAVLKGAVICGHDPSVVTARVSRYTYGTCTMVPFMSKIHPHSKMIKNKRDETYCKDIFAKIVQIGQSVSSEELHVLQINNPADEDKDVKDIQLFVSTKANPTFITDPSCKRIGCLQLDFKTPEHTQKYSVEVAILTSGTEVTVRVKNKSTGETKLENLDFLA</sequence>
<keyword evidence="5" id="KW-1185">Reference proteome</keyword>
<dbReference type="CDD" id="cd10229">
    <property type="entry name" value="ASKHA_NBD_HSP70_HSPA12"/>
    <property type="match status" value="1"/>
</dbReference>
<dbReference type="SUPFAM" id="SSF53067">
    <property type="entry name" value="Actin-like ATPase domain"/>
    <property type="match status" value="2"/>
</dbReference>
<evidence type="ECO:0000256" key="2">
    <source>
        <dbReference type="ARBA" id="ARBA00022741"/>
    </source>
</evidence>
<evidence type="ECO:0008006" key="6">
    <source>
        <dbReference type="Google" id="ProtNLM"/>
    </source>
</evidence>
<protein>
    <recommendedName>
        <fullName evidence="6">Heat shock 70 kDa protein 12A</fullName>
    </recommendedName>
</protein>
<dbReference type="Proteomes" id="UP001634394">
    <property type="component" value="Unassembled WGS sequence"/>
</dbReference>
<dbReference type="EMBL" id="JBJQND010000004">
    <property type="protein sequence ID" value="KAL3878196.1"/>
    <property type="molecule type" value="Genomic_DNA"/>
</dbReference>
<dbReference type="AlphaFoldDB" id="A0ABD3WW45"/>
<organism evidence="4 5">
    <name type="scientific">Sinanodonta woodiana</name>
    <name type="common">Chinese pond mussel</name>
    <name type="synonym">Anodonta woodiana</name>
    <dbReference type="NCBI Taxonomy" id="1069815"/>
    <lineage>
        <taxon>Eukaryota</taxon>
        <taxon>Metazoa</taxon>
        <taxon>Spiralia</taxon>
        <taxon>Lophotrochozoa</taxon>
        <taxon>Mollusca</taxon>
        <taxon>Bivalvia</taxon>
        <taxon>Autobranchia</taxon>
        <taxon>Heteroconchia</taxon>
        <taxon>Palaeoheterodonta</taxon>
        <taxon>Unionida</taxon>
        <taxon>Unionoidea</taxon>
        <taxon>Unionidae</taxon>
        <taxon>Unioninae</taxon>
        <taxon>Sinanodonta</taxon>
    </lineage>
</organism>
<dbReference type="InterPro" id="IPR013126">
    <property type="entry name" value="Hsp_70_fam"/>
</dbReference>
<keyword evidence="2" id="KW-0547">Nucleotide-binding</keyword>
<dbReference type="InterPro" id="IPR043129">
    <property type="entry name" value="ATPase_NBD"/>
</dbReference>
<dbReference type="GO" id="GO:0005524">
    <property type="term" value="F:ATP binding"/>
    <property type="evidence" value="ECO:0007669"/>
    <property type="project" value="UniProtKB-KW"/>
</dbReference>
<dbReference type="PANTHER" id="PTHR14187:SF5">
    <property type="entry name" value="HEAT SHOCK 70 KDA PROTEIN 12A"/>
    <property type="match status" value="1"/>
</dbReference>
<comment type="similarity">
    <text evidence="1">Belongs to the heat shock protein 70 family.</text>
</comment>